<dbReference type="Gene3D" id="3.40.50.1700">
    <property type="entry name" value="Glycoside hydrolase family 3 C-terminal domain"/>
    <property type="match status" value="1"/>
</dbReference>
<reference evidence="11 12" key="1">
    <citation type="submission" date="2017-09" db="EMBL/GenBank/DDBJ databases">
        <title>Whole genomes of Flavobacteriaceae.</title>
        <authorList>
            <person name="Stine C."/>
            <person name="Li C."/>
            <person name="Tadesse D."/>
        </authorList>
    </citation>
    <scope>NUCLEOTIDE SEQUENCE [LARGE SCALE GENOMIC DNA]</scope>
    <source>
        <strain evidence="11 12">ATCC 35036</strain>
    </source>
</reference>
<dbReference type="InterPro" id="IPR012338">
    <property type="entry name" value="Beta-lactam/transpept-like"/>
</dbReference>
<dbReference type="Pfam" id="PF00144">
    <property type="entry name" value="Beta-lactamase"/>
    <property type="match status" value="1"/>
</dbReference>
<evidence type="ECO:0000256" key="2">
    <source>
        <dbReference type="ARBA" id="ARBA00005336"/>
    </source>
</evidence>
<dbReference type="RefSeq" id="WP_014083712.1">
    <property type="nucleotide sequence ID" value="NZ_CBCSFI010000034.1"/>
</dbReference>
<gene>
    <name evidence="11" type="ORF">B0A77_08205</name>
</gene>
<organism evidence="11 12">
    <name type="scientific">Flavobacterium branchiophilum</name>
    <dbReference type="NCBI Taxonomy" id="55197"/>
    <lineage>
        <taxon>Bacteria</taxon>
        <taxon>Pseudomonadati</taxon>
        <taxon>Bacteroidota</taxon>
        <taxon>Flavobacteriia</taxon>
        <taxon>Flavobacteriales</taxon>
        <taxon>Flavobacteriaceae</taxon>
        <taxon>Flavobacterium</taxon>
    </lineage>
</organism>
<accession>A0A2H3KBG2</accession>
<evidence type="ECO:0000256" key="1">
    <source>
        <dbReference type="ARBA" id="ARBA00001231"/>
    </source>
</evidence>
<feature type="signal peptide" evidence="7">
    <location>
        <begin position="1"/>
        <end position="24"/>
    </location>
</feature>
<dbReference type="InterPro" id="IPR019800">
    <property type="entry name" value="Glyco_hydro_3_AS"/>
</dbReference>
<protein>
    <recommendedName>
        <fullName evidence="3">beta-N-acetylhexosaminidase</fullName>
        <ecNumber evidence="3">3.2.1.52</ecNumber>
    </recommendedName>
</protein>
<dbReference type="InterPro" id="IPR002772">
    <property type="entry name" value="Glyco_hydro_3_C"/>
</dbReference>
<dbReference type="Pfam" id="PF01915">
    <property type="entry name" value="Glyco_hydro_3_C"/>
    <property type="match status" value="1"/>
</dbReference>
<dbReference type="AlphaFoldDB" id="A0A2H3KBG2"/>
<dbReference type="Proteomes" id="UP000220828">
    <property type="component" value="Unassembled WGS sequence"/>
</dbReference>
<evidence type="ECO:0000256" key="3">
    <source>
        <dbReference type="ARBA" id="ARBA00012663"/>
    </source>
</evidence>
<dbReference type="OrthoDB" id="9805821at2"/>
<dbReference type="GO" id="GO:0009254">
    <property type="term" value="P:peptidoglycan turnover"/>
    <property type="evidence" value="ECO:0007669"/>
    <property type="project" value="TreeGrafter"/>
</dbReference>
<dbReference type="InterPro" id="IPR036962">
    <property type="entry name" value="Glyco_hydro_3_N_sf"/>
</dbReference>
<dbReference type="Gene3D" id="3.20.20.300">
    <property type="entry name" value="Glycoside hydrolase, family 3, N-terminal domain"/>
    <property type="match status" value="1"/>
</dbReference>
<feature type="domain" description="Glycoside hydrolase family 3 C-terminal" evidence="10">
    <location>
        <begin position="427"/>
        <end position="581"/>
    </location>
</feature>
<feature type="chain" id="PRO_5013581420" description="beta-N-acetylhexosaminidase" evidence="7">
    <location>
        <begin position="25"/>
        <end position="996"/>
    </location>
</feature>
<evidence type="ECO:0000256" key="6">
    <source>
        <dbReference type="RuleBase" id="RU361161"/>
    </source>
</evidence>
<keyword evidence="4 6" id="KW-0378">Hydrolase</keyword>
<dbReference type="SUPFAM" id="SSF56601">
    <property type="entry name" value="beta-lactamase/transpeptidase-like"/>
    <property type="match status" value="1"/>
</dbReference>
<proteinExistence type="inferred from homology"/>
<comment type="similarity">
    <text evidence="2 6">Belongs to the glycosyl hydrolase 3 family.</text>
</comment>
<evidence type="ECO:0000256" key="5">
    <source>
        <dbReference type="ARBA" id="ARBA00023295"/>
    </source>
</evidence>
<sequence>MKKINFKILFIGLGLFLVYNCATKKNVSPTPITSNNPADLVAHEIPKFVPSEEEYDMPNQKKWVDSIYNQLSLDEKFGQLFMVATWSNKDAEHISDISKLITNYKIGGLIFFQGGPMRQANLTNKYQSKSKVPLFIGNDAEWGLNMRLDSTYRFPTNMTLGAVQNLKLIEKTGALMADQCKRMNIQFNFAPVLDINTNPKNPIIGFRSFGENKHKVTEHAIALMKGMHSKGVFATGKHFPGHGDTETDSHKGLPIVNFSKDRLFDVEFYPYKKMFKEGLESVMVAHLNVPSLESRPNYPSSISYNIITNVLKGELGFKGLVFTDALNMKAASNFKSPGEIDLEAFLAGNDVLLYSENVPLSIEKLKKAYAESIISEDRLSYSVKKILKYKYKSGLNNLKPIDKTQLVKDLNKPECDALQYELFENAVTLLKNESEILPIKDIAKQKIAFVKLGDDNATVFLNTLKKYTEITEVSDKNIDSLNIKLQSFDVVIVGFHKSNKVWAKQEFTETEVQWIQELAKNNKVILDVFTRPYSLLQIPNLDLLKGLIVSYQNADMAQEISAQLIFGALEAKGKLPVSILPHFKEGDGLSTKKIDRLGFSVPENVGMNSLKLAEIDKMAQKAIESKITPGMQILVARKGKVVYQKSFGNPTYESKVKVSNSDLYDIASVTKIVATLPNVMQLYDKNKVNLNTTLGDMLPILKQSNKANITFKELLSHYGKLQAWIPFYKKTLDSLSFPSEKYYSKESKEGFTKQVAQNLFIRNDYHDTIIKQIKDSPLLSEKKYKYSDFTFILLKEYVERMTAKSLDQLVEAQFYQTMGMNYTTFNPLNHFDKSVIIPTENDNYFRHQLVQGYVHDMAAAMEGGVSGHAGLFSNAMDVAKMMQLYLQKGHYGGITYFSEDTFDAFNTCYFCSEGNRRALGFDKQLGNEGPTCGCVSDMSFGHTGFTGIMAWADPKTETIYIFVSNRTYPDSNAPNKLSKENIRENIQKIIQESIYN</sequence>
<keyword evidence="5 6" id="KW-0326">Glycosidase</keyword>
<dbReference type="PRINTS" id="PR00133">
    <property type="entry name" value="GLHYDRLASE3"/>
</dbReference>
<dbReference type="PROSITE" id="PS00775">
    <property type="entry name" value="GLYCOSYL_HYDROL_F3"/>
    <property type="match status" value="1"/>
</dbReference>
<evidence type="ECO:0000259" key="9">
    <source>
        <dbReference type="Pfam" id="PF00933"/>
    </source>
</evidence>
<evidence type="ECO:0000313" key="12">
    <source>
        <dbReference type="Proteomes" id="UP000220828"/>
    </source>
</evidence>
<dbReference type="EMBL" id="PCMW01000043">
    <property type="protein sequence ID" value="PDS24378.1"/>
    <property type="molecule type" value="Genomic_DNA"/>
</dbReference>
<dbReference type="InterPro" id="IPR050226">
    <property type="entry name" value="NagZ_Beta-hexosaminidase"/>
</dbReference>
<dbReference type="OMA" id="GPTCGCV"/>
<evidence type="ECO:0000259" key="10">
    <source>
        <dbReference type="Pfam" id="PF01915"/>
    </source>
</evidence>
<dbReference type="PANTHER" id="PTHR30480">
    <property type="entry name" value="BETA-HEXOSAMINIDASE-RELATED"/>
    <property type="match status" value="1"/>
</dbReference>
<dbReference type="GO" id="GO:0004563">
    <property type="term" value="F:beta-N-acetylhexosaminidase activity"/>
    <property type="evidence" value="ECO:0007669"/>
    <property type="project" value="UniProtKB-EC"/>
</dbReference>
<comment type="caution">
    <text evidence="11">The sequence shown here is derived from an EMBL/GenBank/DDBJ whole genome shotgun (WGS) entry which is preliminary data.</text>
</comment>
<dbReference type="SUPFAM" id="SSF52279">
    <property type="entry name" value="Beta-D-glucan exohydrolase, C-terminal domain"/>
    <property type="match status" value="1"/>
</dbReference>
<name>A0A2H3KBG2_9FLAO</name>
<feature type="domain" description="Beta-lactamase-related" evidence="8">
    <location>
        <begin position="616"/>
        <end position="973"/>
    </location>
</feature>
<evidence type="ECO:0000256" key="4">
    <source>
        <dbReference type="ARBA" id="ARBA00022801"/>
    </source>
</evidence>
<dbReference type="EC" id="3.2.1.52" evidence="3"/>
<comment type="catalytic activity">
    <reaction evidence="1">
        <text>Hydrolysis of terminal non-reducing N-acetyl-D-hexosamine residues in N-acetyl-beta-D-hexosaminides.</text>
        <dbReference type="EC" id="3.2.1.52"/>
    </reaction>
</comment>
<feature type="domain" description="Glycoside hydrolase family 3 N-terminal" evidence="9">
    <location>
        <begin position="73"/>
        <end position="388"/>
    </location>
</feature>
<evidence type="ECO:0000313" key="11">
    <source>
        <dbReference type="EMBL" id="PDS24378.1"/>
    </source>
</evidence>
<dbReference type="InterPro" id="IPR017853">
    <property type="entry name" value="GH"/>
</dbReference>
<dbReference type="Pfam" id="PF00933">
    <property type="entry name" value="Glyco_hydro_3"/>
    <property type="match status" value="1"/>
</dbReference>
<dbReference type="InterPro" id="IPR036881">
    <property type="entry name" value="Glyco_hydro_3_C_sf"/>
</dbReference>
<dbReference type="InterPro" id="IPR001466">
    <property type="entry name" value="Beta-lactam-related"/>
</dbReference>
<dbReference type="InterPro" id="IPR001764">
    <property type="entry name" value="Glyco_hydro_3_N"/>
</dbReference>
<evidence type="ECO:0000256" key="7">
    <source>
        <dbReference type="SAM" id="SignalP"/>
    </source>
</evidence>
<dbReference type="PANTHER" id="PTHR30480:SF13">
    <property type="entry name" value="BETA-HEXOSAMINIDASE"/>
    <property type="match status" value="1"/>
</dbReference>
<dbReference type="Gene3D" id="3.40.710.10">
    <property type="entry name" value="DD-peptidase/beta-lactamase superfamily"/>
    <property type="match status" value="1"/>
</dbReference>
<dbReference type="GO" id="GO:0005975">
    <property type="term" value="P:carbohydrate metabolic process"/>
    <property type="evidence" value="ECO:0007669"/>
    <property type="project" value="InterPro"/>
</dbReference>
<keyword evidence="7" id="KW-0732">Signal</keyword>
<evidence type="ECO:0000259" key="8">
    <source>
        <dbReference type="Pfam" id="PF00144"/>
    </source>
</evidence>
<dbReference type="SUPFAM" id="SSF51445">
    <property type="entry name" value="(Trans)glycosidases"/>
    <property type="match status" value="1"/>
</dbReference>